<gene>
    <name evidence="2" type="ORF">GCM10010964_30900</name>
</gene>
<comment type="caution">
    <text evidence="2">The sequence shown here is derived from an EMBL/GenBank/DDBJ whole genome shotgun (WGS) entry which is preliminary data.</text>
</comment>
<dbReference type="EMBL" id="BMKS01000010">
    <property type="protein sequence ID" value="GGG41118.1"/>
    <property type="molecule type" value="Genomic_DNA"/>
</dbReference>
<protein>
    <recommendedName>
        <fullName evidence="4">Inhibitor of vertebrate lysozyme (Ivy)</fullName>
    </recommendedName>
</protein>
<keyword evidence="1" id="KW-0732">Signal</keyword>
<dbReference type="Proteomes" id="UP000597507">
    <property type="component" value="Unassembled WGS sequence"/>
</dbReference>
<evidence type="ECO:0000313" key="2">
    <source>
        <dbReference type="EMBL" id="GGG41118.1"/>
    </source>
</evidence>
<proteinExistence type="predicted"/>
<organism evidence="2 3">
    <name type="scientific">Caldovatus sediminis</name>
    <dbReference type="NCBI Taxonomy" id="2041189"/>
    <lineage>
        <taxon>Bacteria</taxon>
        <taxon>Pseudomonadati</taxon>
        <taxon>Pseudomonadota</taxon>
        <taxon>Alphaproteobacteria</taxon>
        <taxon>Acetobacterales</taxon>
        <taxon>Roseomonadaceae</taxon>
        <taxon>Caldovatus</taxon>
    </lineage>
</organism>
<evidence type="ECO:0000313" key="3">
    <source>
        <dbReference type="Proteomes" id="UP000597507"/>
    </source>
</evidence>
<reference evidence="2 3" key="1">
    <citation type="journal article" date="2014" name="Int. J. Syst. Evol. Microbiol.">
        <title>Complete genome sequence of Corynebacterium casei LMG S-19264T (=DSM 44701T), isolated from a smear-ripened cheese.</title>
        <authorList>
            <consortium name="US DOE Joint Genome Institute (JGI-PGF)"/>
            <person name="Walter F."/>
            <person name="Albersmeier A."/>
            <person name="Kalinowski J."/>
            <person name="Ruckert C."/>
        </authorList>
    </citation>
    <scope>NUCLEOTIDE SEQUENCE [LARGE SCALE GENOMIC DNA]</scope>
    <source>
        <strain evidence="2 3">CGMCC 1.16330</strain>
    </source>
</reference>
<feature type="chain" id="PRO_5035172586" description="Inhibitor of vertebrate lysozyme (Ivy)" evidence="1">
    <location>
        <begin position="35"/>
        <end position="185"/>
    </location>
</feature>
<keyword evidence="3" id="KW-1185">Reference proteome</keyword>
<evidence type="ECO:0000256" key="1">
    <source>
        <dbReference type="SAM" id="SignalP"/>
    </source>
</evidence>
<dbReference type="AlphaFoldDB" id="A0A8J2ZD30"/>
<name>A0A8J2ZD30_9PROT</name>
<sequence>MSRERASPARRMACRRPGAARLLRALICAALSLAAPLAPSAGPAAPQTADEPPGAVAASALIGRPVAALLGQPGVAMNLRMAGGGWQRALAQAVRLPGPPLRLADNGRHLYGWGCAPAGCSEAGVFLAWDPHGEQIFAVLMDDRRPVLFVPPRAGRSWPAALAAPLREFDAEAAGMIRFAAGALR</sequence>
<feature type="signal peptide" evidence="1">
    <location>
        <begin position="1"/>
        <end position="34"/>
    </location>
</feature>
<accession>A0A8J2ZD30</accession>
<evidence type="ECO:0008006" key="4">
    <source>
        <dbReference type="Google" id="ProtNLM"/>
    </source>
</evidence>